<comment type="caution">
    <text evidence="1">The sequence shown here is derived from an EMBL/GenBank/DDBJ whole genome shotgun (WGS) entry which is preliminary data.</text>
</comment>
<dbReference type="AlphaFoldDB" id="A0A8X6VDW9"/>
<evidence type="ECO:0000313" key="2">
    <source>
        <dbReference type="Proteomes" id="UP000887159"/>
    </source>
</evidence>
<dbReference type="EMBL" id="BMAU01021331">
    <property type="protein sequence ID" value="GFY14827.1"/>
    <property type="molecule type" value="Genomic_DNA"/>
</dbReference>
<keyword evidence="2" id="KW-1185">Reference proteome</keyword>
<evidence type="ECO:0000313" key="1">
    <source>
        <dbReference type="EMBL" id="GFY14827.1"/>
    </source>
</evidence>
<gene>
    <name evidence="1" type="primary">NCL1_52050</name>
    <name evidence="1" type="ORF">TNCV_648701</name>
</gene>
<dbReference type="Proteomes" id="UP000887159">
    <property type="component" value="Unassembled WGS sequence"/>
</dbReference>
<organism evidence="1 2">
    <name type="scientific">Trichonephila clavipes</name>
    <name type="common">Golden silk orbweaver</name>
    <name type="synonym">Nephila clavipes</name>
    <dbReference type="NCBI Taxonomy" id="2585209"/>
    <lineage>
        <taxon>Eukaryota</taxon>
        <taxon>Metazoa</taxon>
        <taxon>Ecdysozoa</taxon>
        <taxon>Arthropoda</taxon>
        <taxon>Chelicerata</taxon>
        <taxon>Arachnida</taxon>
        <taxon>Araneae</taxon>
        <taxon>Araneomorphae</taxon>
        <taxon>Entelegynae</taxon>
        <taxon>Araneoidea</taxon>
        <taxon>Nephilidae</taxon>
        <taxon>Trichonephila</taxon>
    </lineage>
</organism>
<accession>A0A8X6VDW9</accession>
<sequence>MSNSSAISRLVKCGLFSSVGSQNIIIDLGWSSRSITYLEAQIPEMKFAKPSLTKHHWYQCSRPGGSLAHGFTRQDQTLLTRFRSGHIKSMKISEGRKSFGMCTNCSSEPAKPAHILECLGLTKQDLADVTLLVLDFQKAYDVMDLV</sequence>
<protein>
    <submittedName>
        <fullName evidence="1">Uncharacterized protein</fullName>
    </submittedName>
</protein>
<name>A0A8X6VDW9_TRICX</name>
<proteinExistence type="predicted"/>
<reference evidence="1" key="1">
    <citation type="submission" date="2020-08" db="EMBL/GenBank/DDBJ databases">
        <title>Multicomponent nature underlies the extraordinary mechanical properties of spider dragline silk.</title>
        <authorList>
            <person name="Kono N."/>
            <person name="Nakamura H."/>
            <person name="Mori M."/>
            <person name="Yoshida Y."/>
            <person name="Ohtoshi R."/>
            <person name="Malay A.D."/>
            <person name="Moran D.A.P."/>
            <person name="Tomita M."/>
            <person name="Numata K."/>
            <person name="Arakawa K."/>
        </authorList>
    </citation>
    <scope>NUCLEOTIDE SEQUENCE</scope>
</reference>